<gene>
    <name evidence="4" type="ORF">B9Q17_10545</name>
</gene>
<name>A0A7Z1DTK3_9GAMM</name>
<accession>A0A7Z1DTK3</accession>
<feature type="transmembrane region" description="Helical" evidence="3">
    <location>
        <begin position="6"/>
        <end position="26"/>
    </location>
</feature>
<dbReference type="InterPro" id="IPR020904">
    <property type="entry name" value="Sc_DH/Rdtase_CS"/>
</dbReference>
<keyword evidence="3" id="KW-0472">Membrane</keyword>
<proteinExistence type="inferred from homology"/>
<reference evidence="4 5" key="1">
    <citation type="submission" date="2017-06" db="EMBL/GenBank/DDBJ databases">
        <title>Draft genome sequence of the halophilic bacterium Marinobacter vinifirmus FB1.</title>
        <authorList>
            <person name="Stepanov V.G."/>
            <person name="Roberts D.J."/>
            <person name="Fox G.E."/>
        </authorList>
    </citation>
    <scope>NUCLEOTIDE SEQUENCE [LARGE SCALE GENOMIC DNA]</scope>
    <source>
        <strain evidence="4 5">FB1</strain>
    </source>
</reference>
<keyword evidence="3" id="KW-1133">Transmembrane helix</keyword>
<dbReference type="AlphaFoldDB" id="A0A7Z1DTK3"/>
<organism evidence="4 5">
    <name type="scientific">Marinobacter vinifirmus</name>
    <dbReference type="NCBI Taxonomy" id="355591"/>
    <lineage>
        <taxon>Bacteria</taxon>
        <taxon>Pseudomonadati</taxon>
        <taxon>Pseudomonadota</taxon>
        <taxon>Gammaproteobacteria</taxon>
        <taxon>Pseudomonadales</taxon>
        <taxon>Marinobacteraceae</taxon>
        <taxon>Marinobacter</taxon>
    </lineage>
</organism>
<evidence type="ECO:0000313" key="4">
    <source>
        <dbReference type="EMBL" id="OZC34682.1"/>
    </source>
</evidence>
<dbReference type="InterPro" id="IPR036291">
    <property type="entry name" value="NAD(P)-bd_dom_sf"/>
</dbReference>
<evidence type="ECO:0000256" key="1">
    <source>
        <dbReference type="ARBA" id="ARBA00023002"/>
    </source>
</evidence>
<dbReference type="Proteomes" id="UP000216984">
    <property type="component" value="Unassembled WGS sequence"/>
</dbReference>
<sequence>MNLENKVVVISGGASGLGLATARYLVKKKKAKVALLDMNREAGLNAVEELGDENAIFIATDVTEENDVDAAISATIQKFGAIHVDINAAGIVAPKKILDKNGIAGSINNFRNVINVNLVGLYTVMAKCAEKMALNEPDQNGERGVIINVSSGAAWEGQLGQCAYGASKSGVNGINIPAARELGSIGVRVNSIAPGLFATPMVDALDSKVKNALIEMCEAPKRMGNVDEFASACAFLVENGYMNGRYIRLDAATVMQAK</sequence>
<dbReference type="PROSITE" id="PS00061">
    <property type="entry name" value="ADH_SHORT"/>
    <property type="match status" value="1"/>
</dbReference>
<evidence type="ECO:0000256" key="3">
    <source>
        <dbReference type="SAM" id="Phobius"/>
    </source>
</evidence>
<dbReference type="RefSeq" id="WP_094626091.1">
    <property type="nucleotide sequence ID" value="NZ_NEFY01000031.1"/>
</dbReference>
<keyword evidence="1" id="KW-0560">Oxidoreductase</keyword>
<dbReference type="Pfam" id="PF00106">
    <property type="entry name" value="adh_short"/>
    <property type="match status" value="1"/>
</dbReference>
<keyword evidence="5" id="KW-1185">Reference proteome</keyword>
<evidence type="ECO:0000256" key="2">
    <source>
        <dbReference type="RuleBase" id="RU000363"/>
    </source>
</evidence>
<dbReference type="SUPFAM" id="SSF51735">
    <property type="entry name" value="NAD(P)-binding Rossmann-fold domains"/>
    <property type="match status" value="1"/>
</dbReference>
<dbReference type="PANTHER" id="PTHR43658:SF8">
    <property type="entry name" value="17-BETA-HYDROXYSTEROID DEHYDROGENASE 14-RELATED"/>
    <property type="match status" value="1"/>
</dbReference>
<dbReference type="InterPro" id="IPR002347">
    <property type="entry name" value="SDR_fam"/>
</dbReference>
<dbReference type="PANTHER" id="PTHR43658">
    <property type="entry name" value="SHORT-CHAIN DEHYDROGENASE/REDUCTASE"/>
    <property type="match status" value="1"/>
</dbReference>
<dbReference type="EMBL" id="NEFY01000031">
    <property type="protein sequence ID" value="OZC34682.1"/>
    <property type="molecule type" value="Genomic_DNA"/>
</dbReference>
<comment type="similarity">
    <text evidence="2">Belongs to the short-chain dehydrogenases/reductases (SDR) family.</text>
</comment>
<dbReference type="PRINTS" id="PR00080">
    <property type="entry name" value="SDRFAMILY"/>
</dbReference>
<keyword evidence="3" id="KW-0812">Transmembrane</keyword>
<dbReference type="GO" id="GO:0016491">
    <property type="term" value="F:oxidoreductase activity"/>
    <property type="evidence" value="ECO:0007669"/>
    <property type="project" value="UniProtKB-KW"/>
</dbReference>
<protein>
    <submittedName>
        <fullName evidence="4">3-hydroxyacyl-CoA dehydrogenase</fullName>
    </submittedName>
</protein>
<comment type="caution">
    <text evidence="4">The sequence shown here is derived from an EMBL/GenBank/DDBJ whole genome shotgun (WGS) entry which is preliminary data.</text>
</comment>
<dbReference type="Gene3D" id="3.40.50.720">
    <property type="entry name" value="NAD(P)-binding Rossmann-like Domain"/>
    <property type="match status" value="1"/>
</dbReference>
<dbReference type="PRINTS" id="PR00081">
    <property type="entry name" value="GDHRDH"/>
</dbReference>
<evidence type="ECO:0000313" key="5">
    <source>
        <dbReference type="Proteomes" id="UP000216984"/>
    </source>
</evidence>